<organism evidence="1 2">
    <name type="scientific">Mesorhizobium erdmanii</name>
    <dbReference type="NCBI Taxonomy" id="1777866"/>
    <lineage>
        <taxon>Bacteria</taxon>
        <taxon>Pseudomonadati</taxon>
        <taxon>Pseudomonadota</taxon>
        <taxon>Alphaproteobacteria</taxon>
        <taxon>Hyphomicrobiales</taxon>
        <taxon>Phyllobacteriaceae</taxon>
        <taxon>Mesorhizobium</taxon>
    </lineage>
</organism>
<evidence type="ECO:0000313" key="2">
    <source>
        <dbReference type="Proteomes" id="UP000503339"/>
    </source>
</evidence>
<name>A0A6M7UMX6_9HYPH</name>
<proteinExistence type="predicted"/>
<sequence>MKEMTEIGVALDYIFDQIGSPETRYITAVAHTRIIGMKTSLKENYRFELLDIEELLQSLIYPDSSDHRAAGIVEYPQHLIRFYVLAAMMMIDGKEQSLSLLRCMKMFLILAHASHLLSLKREKGGWFLTGSAAFELQHQIRLRVRIPEPK</sequence>
<dbReference type="RefSeq" id="WP_064990658.1">
    <property type="nucleotide sequence ID" value="NZ_CP033361.1"/>
</dbReference>
<dbReference type="EMBL" id="CP033361">
    <property type="protein sequence ID" value="QKC79399.1"/>
    <property type="molecule type" value="Genomic_DNA"/>
</dbReference>
<dbReference type="Proteomes" id="UP000503339">
    <property type="component" value="Chromosome"/>
</dbReference>
<reference evidence="1 2" key="1">
    <citation type="submission" date="2018-10" db="EMBL/GenBank/DDBJ databases">
        <authorList>
            <person name="Perry B.J."/>
            <person name="Sullivan J.T."/>
            <person name="Murphy R.J.T."/>
            <person name="Ramsay J.P."/>
            <person name="Ronson C.W."/>
        </authorList>
    </citation>
    <scope>NUCLEOTIDE SEQUENCE [LARGE SCALE GENOMIC DNA]</scope>
    <source>
        <strain evidence="1 2">NZP2014</strain>
    </source>
</reference>
<keyword evidence="2" id="KW-1185">Reference proteome</keyword>
<dbReference type="AlphaFoldDB" id="A0A6M7UMX6"/>
<gene>
    <name evidence="1" type="ORF">EB233_31520</name>
</gene>
<accession>A0A6M7UMX6</accession>
<dbReference type="KEGG" id="merd:EB233_31520"/>
<evidence type="ECO:0000313" key="1">
    <source>
        <dbReference type="EMBL" id="QKC79399.1"/>
    </source>
</evidence>
<protein>
    <submittedName>
        <fullName evidence="1">Uncharacterized protein</fullName>
    </submittedName>
</protein>